<dbReference type="Gramene" id="EOY18165">
    <property type="protein sequence ID" value="EOY18165"/>
    <property type="gene ID" value="TCM_042779"/>
</dbReference>
<dbReference type="HOGENOM" id="CLU_1848691_0_0_1"/>
<evidence type="ECO:0000256" key="1">
    <source>
        <dbReference type="SAM" id="MobiDB-lite"/>
    </source>
</evidence>
<evidence type="ECO:0000313" key="2">
    <source>
        <dbReference type="EMBL" id="EOY18165.1"/>
    </source>
</evidence>
<reference evidence="2 3" key="1">
    <citation type="journal article" date="2013" name="Genome Biol.">
        <title>The genome sequence of the most widely cultivated cacao type and its use to identify candidate genes regulating pod color.</title>
        <authorList>
            <person name="Motamayor J.C."/>
            <person name="Mockaitis K."/>
            <person name="Schmutz J."/>
            <person name="Haiminen N."/>
            <person name="Iii D.L."/>
            <person name="Cornejo O."/>
            <person name="Findley S.D."/>
            <person name="Zheng P."/>
            <person name="Utro F."/>
            <person name="Royaert S."/>
            <person name="Saski C."/>
            <person name="Jenkins J."/>
            <person name="Podicheti R."/>
            <person name="Zhao M."/>
            <person name="Scheffler B.E."/>
            <person name="Stack J.C."/>
            <person name="Feltus F.A."/>
            <person name="Mustiga G.M."/>
            <person name="Amores F."/>
            <person name="Phillips W."/>
            <person name="Marelli J.P."/>
            <person name="May G.D."/>
            <person name="Shapiro H."/>
            <person name="Ma J."/>
            <person name="Bustamante C.D."/>
            <person name="Schnell R.J."/>
            <person name="Main D."/>
            <person name="Gilbert D."/>
            <person name="Parida L."/>
            <person name="Kuhn D.N."/>
        </authorList>
    </citation>
    <scope>NUCLEOTIDE SEQUENCE [LARGE SCALE GENOMIC DNA]</scope>
    <source>
        <strain evidence="3">cv. Matina 1-6</strain>
    </source>
</reference>
<name>A0A061FLM0_THECC</name>
<keyword evidence="3" id="KW-1185">Reference proteome</keyword>
<dbReference type="AlphaFoldDB" id="A0A061FLM0"/>
<evidence type="ECO:0000313" key="3">
    <source>
        <dbReference type="Proteomes" id="UP000026915"/>
    </source>
</evidence>
<accession>A0A061FLM0</accession>
<sequence length="139" mass="15598">MKRRGAYHSHEKANVNNHLIIGHQNDRKGYAKGHFLAGSGTQRPDMAVGSTRSGASRLDPTVGSGNPRQDPTMGKHRSGAVVLLPSDSSIGILPKSVKNFSMRLIGDIQYLKMQFRSRDHKMRHFLDQYPIILRPFLHQ</sequence>
<gene>
    <name evidence="2" type="ORF">TCM_042779</name>
</gene>
<dbReference type="Proteomes" id="UP000026915">
    <property type="component" value="Chromosome 10"/>
</dbReference>
<feature type="region of interest" description="Disordered" evidence="1">
    <location>
        <begin position="37"/>
        <end position="75"/>
    </location>
</feature>
<dbReference type="EMBL" id="CM001888">
    <property type="protein sequence ID" value="EOY18165.1"/>
    <property type="molecule type" value="Genomic_DNA"/>
</dbReference>
<proteinExistence type="predicted"/>
<dbReference type="InParanoid" id="A0A061FLM0"/>
<protein>
    <submittedName>
        <fullName evidence="2">Uncharacterized protein</fullName>
    </submittedName>
</protein>
<organism evidence="2 3">
    <name type="scientific">Theobroma cacao</name>
    <name type="common">Cacao</name>
    <name type="synonym">Cocoa</name>
    <dbReference type="NCBI Taxonomy" id="3641"/>
    <lineage>
        <taxon>Eukaryota</taxon>
        <taxon>Viridiplantae</taxon>
        <taxon>Streptophyta</taxon>
        <taxon>Embryophyta</taxon>
        <taxon>Tracheophyta</taxon>
        <taxon>Spermatophyta</taxon>
        <taxon>Magnoliopsida</taxon>
        <taxon>eudicotyledons</taxon>
        <taxon>Gunneridae</taxon>
        <taxon>Pentapetalae</taxon>
        <taxon>rosids</taxon>
        <taxon>malvids</taxon>
        <taxon>Malvales</taxon>
        <taxon>Malvaceae</taxon>
        <taxon>Byttnerioideae</taxon>
        <taxon>Theobroma</taxon>
    </lineage>
</organism>